<gene>
    <name evidence="1" type="ORF">CWS01_08825</name>
</gene>
<protein>
    <submittedName>
        <fullName evidence="1">Uncharacterized protein</fullName>
    </submittedName>
</protein>
<dbReference type="GO" id="GO:0008887">
    <property type="term" value="F:glycerate kinase activity"/>
    <property type="evidence" value="ECO:0007669"/>
    <property type="project" value="InterPro"/>
</dbReference>
<dbReference type="InterPro" id="IPR036129">
    <property type="entry name" value="Glycerate_kinase_sf"/>
</dbReference>
<evidence type="ECO:0000313" key="1">
    <source>
        <dbReference type="EMBL" id="PKG24160.1"/>
    </source>
</evidence>
<name>A0A2N0Z3T3_9BACI</name>
<proteinExistence type="predicted"/>
<reference evidence="1 2" key="1">
    <citation type="journal article" date="2003" name="Int. J. Syst. Evol. Microbiol.">
        <title>Bacillus nealsonii sp. nov., isolated from a spacecraft-assembly facility, whose spores are gamma-radiation resistant.</title>
        <authorList>
            <person name="Venkateswaran K."/>
            <person name="Kempf M."/>
            <person name="Chen F."/>
            <person name="Satomi M."/>
            <person name="Nicholson W."/>
            <person name="Kern R."/>
        </authorList>
    </citation>
    <scope>NUCLEOTIDE SEQUENCE [LARGE SCALE GENOMIC DNA]</scope>
    <source>
        <strain evidence="1 2">FO-92</strain>
    </source>
</reference>
<dbReference type="SUPFAM" id="SSF110738">
    <property type="entry name" value="Glycerate kinase I"/>
    <property type="match status" value="1"/>
</dbReference>
<comment type="caution">
    <text evidence="1">The sequence shown here is derived from an EMBL/GenBank/DDBJ whole genome shotgun (WGS) entry which is preliminary data.</text>
</comment>
<organism evidence="1 2">
    <name type="scientific">Niallia nealsonii</name>
    <dbReference type="NCBI Taxonomy" id="115979"/>
    <lineage>
        <taxon>Bacteria</taxon>
        <taxon>Bacillati</taxon>
        <taxon>Bacillota</taxon>
        <taxon>Bacilli</taxon>
        <taxon>Bacillales</taxon>
        <taxon>Bacillaceae</taxon>
        <taxon>Niallia</taxon>
    </lineage>
</organism>
<sequence>MKLICSHLDKRLANIELLAACEVTNQLCEESGASFVFGPQKGGDLVIRYS</sequence>
<dbReference type="Gene3D" id="3.90.1510.10">
    <property type="entry name" value="Glycerate kinase, domain 2"/>
    <property type="match status" value="1"/>
</dbReference>
<dbReference type="InterPro" id="IPR004381">
    <property type="entry name" value="Glycerate_kinase"/>
</dbReference>
<evidence type="ECO:0000313" key="2">
    <source>
        <dbReference type="Proteomes" id="UP000233375"/>
    </source>
</evidence>
<dbReference type="InterPro" id="IPR018193">
    <property type="entry name" value="Glyc_kinase_flavodox-like_fold"/>
</dbReference>
<dbReference type="GO" id="GO:0031388">
    <property type="term" value="P:organic acid phosphorylation"/>
    <property type="evidence" value="ECO:0007669"/>
    <property type="project" value="InterPro"/>
</dbReference>
<dbReference type="Proteomes" id="UP000233375">
    <property type="component" value="Unassembled WGS sequence"/>
</dbReference>
<accession>A0A2N0Z3T3</accession>
<dbReference type="AlphaFoldDB" id="A0A2N0Z3T3"/>
<keyword evidence="2" id="KW-1185">Reference proteome</keyword>
<dbReference type="EMBL" id="PISE01000016">
    <property type="protein sequence ID" value="PKG24160.1"/>
    <property type="molecule type" value="Genomic_DNA"/>
</dbReference>
<dbReference type="Pfam" id="PF02595">
    <property type="entry name" value="Gly_kinase"/>
    <property type="match status" value="1"/>
</dbReference>